<dbReference type="InterPro" id="IPR000944">
    <property type="entry name" value="Tscrpt_reg_Rrf2"/>
</dbReference>
<dbReference type="RefSeq" id="WP_081129223.1">
    <property type="nucleotide sequence ID" value="NZ_DAHXOC010000037.1"/>
</dbReference>
<sequence length="142" mass="15051">MLRLSRLTDYATAALGWMAERPERIVSVADIAQALHLEAATVAKVLRALVQAGVVESFRGATGGYRLSRPPAQINLVTIVEALEGPLGMTDCAAGAACEHALHCGVSAPWQRISAVVAATLSRMSLADLARPVAQRRHKEIA</sequence>
<dbReference type="InterPro" id="IPR036388">
    <property type="entry name" value="WH-like_DNA-bd_sf"/>
</dbReference>
<dbReference type="Proteomes" id="UP000307749">
    <property type="component" value="Unassembled WGS sequence"/>
</dbReference>
<dbReference type="PROSITE" id="PS51197">
    <property type="entry name" value="HTH_RRF2_2"/>
    <property type="match status" value="1"/>
</dbReference>
<dbReference type="PROSITE" id="PS01332">
    <property type="entry name" value="HTH_RRF2_1"/>
    <property type="match status" value="1"/>
</dbReference>
<dbReference type="Pfam" id="PF02082">
    <property type="entry name" value="Rrf2"/>
    <property type="match status" value="1"/>
</dbReference>
<dbReference type="GO" id="GO:0005829">
    <property type="term" value="C:cytosol"/>
    <property type="evidence" value="ECO:0007669"/>
    <property type="project" value="TreeGrafter"/>
</dbReference>
<dbReference type="OrthoDB" id="9808360at2"/>
<dbReference type="SUPFAM" id="SSF46785">
    <property type="entry name" value="Winged helix' DNA-binding domain"/>
    <property type="match status" value="1"/>
</dbReference>
<dbReference type="STRING" id="993689.GCA_002077135_03108"/>
<dbReference type="GO" id="GO:0003700">
    <property type="term" value="F:DNA-binding transcription factor activity"/>
    <property type="evidence" value="ECO:0007669"/>
    <property type="project" value="TreeGrafter"/>
</dbReference>
<dbReference type="EMBL" id="MWQO01000046">
    <property type="protein sequence ID" value="THD08568.1"/>
    <property type="molecule type" value="Genomic_DNA"/>
</dbReference>
<keyword evidence="2" id="KW-1185">Reference proteome</keyword>
<protein>
    <submittedName>
        <fullName evidence="1">SUF system Fe-S cluster assembly regulator</fullName>
    </submittedName>
</protein>
<dbReference type="InterPro" id="IPR014290">
    <property type="entry name" value="SUF_FeS_clus_asmbl_reg"/>
</dbReference>
<reference evidence="1 2" key="1">
    <citation type="submission" date="2017-02" db="EMBL/GenBank/DDBJ databases">
        <title>Whole genome sequencing of Metallibacterium scheffleri DSM 24874 (T).</title>
        <authorList>
            <person name="Kumar S."/>
            <person name="Patil P."/>
            <person name="Patil P.B."/>
        </authorList>
    </citation>
    <scope>NUCLEOTIDE SEQUENCE [LARGE SCALE GENOMIC DNA]</scope>
    <source>
        <strain evidence="1 2">DSM 24874</strain>
    </source>
</reference>
<dbReference type="AlphaFoldDB" id="A0A4S3KJM2"/>
<dbReference type="Gene3D" id="1.10.10.10">
    <property type="entry name" value="Winged helix-like DNA-binding domain superfamily/Winged helix DNA-binding domain"/>
    <property type="match status" value="1"/>
</dbReference>
<gene>
    <name evidence="1" type="ORF">B1806_12875</name>
</gene>
<organism evidence="1 2">
    <name type="scientific">Metallibacterium scheffleri</name>
    <dbReference type="NCBI Taxonomy" id="993689"/>
    <lineage>
        <taxon>Bacteria</taxon>
        <taxon>Pseudomonadati</taxon>
        <taxon>Pseudomonadota</taxon>
        <taxon>Gammaproteobacteria</taxon>
        <taxon>Lysobacterales</taxon>
        <taxon>Rhodanobacteraceae</taxon>
        <taxon>Metallibacterium</taxon>
    </lineage>
</organism>
<dbReference type="InterPro" id="IPR030489">
    <property type="entry name" value="TR_Rrf2-type_CS"/>
</dbReference>
<dbReference type="NCBIfam" id="TIGR00738">
    <property type="entry name" value="rrf2_super"/>
    <property type="match status" value="1"/>
</dbReference>
<dbReference type="PANTHER" id="PTHR33221">
    <property type="entry name" value="WINGED HELIX-TURN-HELIX TRANSCRIPTIONAL REGULATOR, RRF2 FAMILY"/>
    <property type="match status" value="1"/>
</dbReference>
<evidence type="ECO:0000313" key="2">
    <source>
        <dbReference type="Proteomes" id="UP000307749"/>
    </source>
</evidence>
<accession>A0A4S3KJM2</accession>
<dbReference type="NCBIfam" id="TIGR02944">
    <property type="entry name" value="suf_reg_Xantho"/>
    <property type="match status" value="1"/>
</dbReference>
<dbReference type="PANTHER" id="PTHR33221:SF2">
    <property type="entry name" value="TRANSCRIPTIONAL REGULATOR"/>
    <property type="match status" value="1"/>
</dbReference>
<comment type="caution">
    <text evidence="1">The sequence shown here is derived from an EMBL/GenBank/DDBJ whole genome shotgun (WGS) entry which is preliminary data.</text>
</comment>
<proteinExistence type="predicted"/>
<evidence type="ECO:0000313" key="1">
    <source>
        <dbReference type="EMBL" id="THD08568.1"/>
    </source>
</evidence>
<dbReference type="InterPro" id="IPR036390">
    <property type="entry name" value="WH_DNA-bd_sf"/>
</dbReference>
<name>A0A4S3KJM2_9GAMM</name>